<keyword evidence="4 7" id="KW-0812">Transmembrane</keyword>
<dbReference type="RefSeq" id="WP_162670353.1">
    <property type="nucleotide sequence ID" value="NZ_LR593886.1"/>
</dbReference>
<dbReference type="PANTHER" id="PTHR34229">
    <property type="entry name" value="METAL TRANSPORT PROTEIN HI_1621-RELATED"/>
    <property type="match status" value="1"/>
</dbReference>
<dbReference type="PANTHER" id="PTHR34229:SF1">
    <property type="entry name" value="METAL TRANSPORT PROTEIN HI_1621-RELATED"/>
    <property type="match status" value="1"/>
</dbReference>
<evidence type="ECO:0000256" key="3">
    <source>
        <dbReference type="ARBA" id="ARBA00022475"/>
    </source>
</evidence>
<protein>
    <submittedName>
        <fullName evidence="8">Uncharacterized protein</fullName>
    </submittedName>
</protein>
<proteinExistence type="predicted"/>
<keyword evidence="5 7" id="KW-1133">Transmembrane helix</keyword>
<organism evidence="8 9">
    <name type="scientific">Gemmata massiliana</name>
    <dbReference type="NCBI Taxonomy" id="1210884"/>
    <lineage>
        <taxon>Bacteria</taxon>
        <taxon>Pseudomonadati</taxon>
        <taxon>Planctomycetota</taxon>
        <taxon>Planctomycetia</taxon>
        <taxon>Gemmatales</taxon>
        <taxon>Gemmataceae</taxon>
        <taxon>Gemmata</taxon>
    </lineage>
</organism>
<evidence type="ECO:0000256" key="1">
    <source>
        <dbReference type="ARBA" id="ARBA00004651"/>
    </source>
</evidence>
<dbReference type="GO" id="GO:0000041">
    <property type="term" value="P:transition metal ion transport"/>
    <property type="evidence" value="ECO:0007669"/>
    <property type="project" value="InterPro"/>
</dbReference>
<name>A0A6P2D945_9BACT</name>
<sequence length="225" mass="23770">MHVPLFAVHLSDGALATAWLASGFAGLVLMLAFAMWKVREEEIPRIGVFTAAFFVASSVHIKLGVLPTSVHLILNGLVGVVLGRRAPIAVAIGLALQYLLLQHGGLNTIGINACIVGVPALAAGALYPVFRRLRVPAFVRGVLLGGGAVAGAVVLNFLVLLLGGKDNWERLAQLVLLAHIPVVIVEGAMLGVLVSYLEKVKPEMLGSRRELPKLDAPTETEEASR</sequence>
<dbReference type="Pfam" id="PF01891">
    <property type="entry name" value="CbiM"/>
    <property type="match status" value="1"/>
</dbReference>
<dbReference type="KEGG" id="gms:SOIL9_17040"/>
<keyword evidence="3" id="KW-1003">Cell membrane</keyword>
<evidence type="ECO:0000256" key="2">
    <source>
        <dbReference type="ARBA" id="ARBA00022448"/>
    </source>
</evidence>
<keyword evidence="2" id="KW-0813">Transport</keyword>
<evidence type="ECO:0000313" key="8">
    <source>
        <dbReference type="EMBL" id="VTR96010.1"/>
    </source>
</evidence>
<feature type="transmembrane region" description="Helical" evidence="7">
    <location>
        <begin position="46"/>
        <end position="66"/>
    </location>
</feature>
<evidence type="ECO:0000256" key="6">
    <source>
        <dbReference type="ARBA" id="ARBA00023136"/>
    </source>
</evidence>
<evidence type="ECO:0000256" key="7">
    <source>
        <dbReference type="SAM" id="Phobius"/>
    </source>
</evidence>
<reference evidence="8 9" key="1">
    <citation type="submission" date="2019-05" db="EMBL/GenBank/DDBJ databases">
        <authorList>
            <consortium name="Science for Life Laboratories"/>
        </authorList>
    </citation>
    <scope>NUCLEOTIDE SEQUENCE [LARGE SCALE GENOMIC DNA]</scope>
    <source>
        <strain evidence="8">Soil9</strain>
    </source>
</reference>
<evidence type="ECO:0000256" key="5">
    <source>
        <dbReference type="ARBA" id="ARBA00022989"/>
    </source>
</evidence>
<gene>
    <name evidence="8" type="ORF">SOIL9_17040</name>
</gene>
<feature type="transmembrane region" description="Helical" evidence="7">
    <location>
        <begin position="14"/>
        <end position="34"/>
    </location>
</feature>
<feature type="transmembrane region" description="Helical" evidence="7">
    <location>
        <begin position="174"/>
        <end position="197"/>
    </location>
</feature>
<comment type="subcellular location">
    <subcellularLocation>
        <location evidence="1">Cell membrane</location>
        <topology evidence="1">Multi-pass membrane protein</topology>
    </subcellularLocation>
</comment>
<keyword evidence="6 7" id="KW-0472">Membrane</keyword>
<dbReference type="InterPro" id="IPR002751">
    <property type="entry name" value="CbiM/NikMN"/>
</dbReference>
<evidence type="ECO:0000256" key="4">
    <source>
        <dbReference type="ARBA" id="ARBA00022692"/>
    </source>
</evidence>
<dbReference type="Gene3D" id="1.10.1760.20">
    <property type="match status" value="1"/>
</dbReference>
<evidence type="ECO:0000313" key="9">
    <source>
        <dbReference type="Proteomes" id="UP000464178"/>
    </source>
</evidence>
<dbReference type="AlphaFoldDB" id="A0A6P2D945"/>
<dbReference type="EMBL" id="LR593886">
    <property type="protein sequence ID" value="VTR96010.1"/>
    <property type="molecule type" value="Genomic_DNA"/>
</dbReference>
<feature type="transmembrane region" description="Helical" evidence="7">
    <location>
        <begin position="142"/>
        <end position="162"/>
    </location>
</feature>
<accession>A0A6P2D945</accession>
<dbReference type="GO" id="GO:0005886">
    <property type="term" value="C:plasma membrane"/>
    <property type="evidence" value="ECO:0007669"/>
    <property type="project" value="UniProtKB-SubCell"/>
</dbReference>
<dbReference type="Proteomes" id="UP000464178">
    <property type="component" value="Chromosome"/>
</dbReference>
<feature type="transmembrane region" description="Helical" evidence="7">
    <location>
        <begin position="108"/>
        <end position="130"/>
    </location>
</feature>
<keyword evidence="9" id="KW-1185">Reference proteome</keyword>